<dbReference type="NCBIfam" id="NF008954">
    <property type="entry name" value="PRK12296.1"/>
    <property type="match status" value="1"/>
</dbReference>
<dbReference type="AlphaFoldDB" id="A0A9D1SZC7"/>
<evidence type="ECO:0000256" key="9">
    <source>
        <dbReference type="HAMAP-Rule" id="MF_01454"/>
    </source>
</evidence>
<dbReference type="PANTHER" id="PTHR11702">
    <property type="entry name" value="DEVELOPMENTALLY REGULATED GTP-BINDING PROTEIN-RELATED"/>
    <property type="match status" value="1"/>
</dbReference>
<dbReference type="InterPro" id="IPR006074">
    <property type="entry name" value="GTP1-OBG_CS"/>
</dbReference>
<name>A0A9D1SZC7_9FIRM</name>
<dbReference type="InterPro" id="IPR005225">
    <property type="entry name" value="Small_GTP-bd"/>
</dbReference>
<feature type="binding site" evidence="9">
    <location>
        <position position="192"/>
    </location>
    <ligand>
        <name>Mg(2+)</name>
        <dbReference type="ChEBI" id="CHEBI:18420"/>
    </ligand>
</feature>
<dbReference type="InterPro" id="IPR015349">
    <property type="entry name" value="OCT_dom"/>
</dbReference>
<comment type="similarity">
    <text evidence="2 9">Belongs to the TRAFAC class OBG-HflX-like GTPase superfamily. OBG GTPase family.</text>
</comment>
<dbReference type="HAMAP" id="MF_01454">
    <property type="entry name" value="GTPase_Obg"/>
    <property type="match status" value="1"/>
</dbReference>
<comment type="cofactor">
    <cofactor evidence="1 9">
        <name>Mg(2+)</name>
        <dbReference type="ChEBI" id="CHEBI:18420"/>
    </cofactor>
</comment>
<dbReference type="PROSITE" id="PS51710">
    <property type="entry name" value="G_OBG"/>
    <property type="match status" value="1"/>
</dbReference>
<sequence length="427" mass="46691">MFLDKVTITIKAGDGGKGAVSFYRSALTAKGGPDGGDGGKGGDVVFKVDSGMNTLYSFSFKKKFVAENGTDGGKTNKTGKDGNDVVILVPAGTVIYDAESGKVIADLRDENQTFIALKGGKGGKGNAFFATPTRQAPHFSQEGEKCKFRKVVLELKTIADVGLIGYPNVGKSTLLSVISNAKPKIADYAFTTLFPNLGVVDYYGNTFVVADIPGLIEGASEGVGLGHEFLKHAERVRLILHLIDISESEGRSAFKDFITINEELKKYSQKLYAVPQIIVLSKCDLLSEESLAEKVKAFENECKKNNINYPIIKISSVTNSGLDELKKQVYEKLKTLPKSEPIDIEEYEFDKRDKTSLIISRNDDGSFNVTGGLIDNMIRGVVLSDEVSFAYFQKRLKEDGIIDKLKERGLKEGDTVHIKDITFEYLD</sequence>
<keyword evidence="3 9" id="KW-0963">Cytoplasm</keyword>
<dbReference type="NCBIfam" id="TIGR02729">
    <property type="entry name" value="Obg_CgtA"/>
    <property type="match status" value="1"/>
</dbReference>
<dbReference type="GO" id="GO:0005525">
    <property type="term" value="F:GTP binding"/>
    <property type="evidence" value="ECO:0007669"/>
    <property type="project" value="UniProtKB-UniRule"/>
</dbReference>
<dbReference type="GO" id="GO:0000287">
    <property type="term" value="F:magnesium ion binding"/>
    <property type="evidence" value="ECO:0007669"/>
    <property type="project" value="InterPro"/>
</dbReference>
<keyword evidence="6 9" id="KW-0378">Hydrolase</keyword>
<feature type="binding site" evidence="9">
    <location>
        <begin position="190"/>
        <end position="194"/>
    </location>
    <ligand>
        <name>GTP</name>
        <dbReference type="ChEBI" id="CHEBI:37565"/>
    </ligand>
</feature>
<organism evidence="13 14">
    <name type="scientific">Candidatus Caccopulliclostridium gallistercoris</name>
    <dbReference type="NCBI Taxonomy" id="2840719"/>
    <lineage>
        <taxon>Bacteria</taxon>
        <taxon>Bacillati</taxon>
        <taxon>Bacillota</taxon>
        <taxon>Clostridia</taxon>
        <taxon>Candidatus Caccopulliclostridium</taxon>
    </lineage>
</organism>
<dbReference type="Proteomes" id="UP000886861">
    <property type="component" value="Unassembled WGS sequence"/>
</dbReference>
<dbReference type="NCBIfam" id="TIGR00231">
    <property type="entry name" value="small_GTP"/>
    <property type="match status" value="1"/>
</dbReference>
<feature type="binding site" evidence="9">
    <location>
        <position position="172"/>
    </location>
    <ligand>
        <name>Mg(2+)</name>
        <dbReference type="ChEBI" id="CHEBI:18420"/>
    </ligand>
</feature>
<keyword evidence="8 9" id="KW-0342">GTP-binding</keyword>
<evidence type="ECO:0000256" key="5">
    <source>
        <dbReference type="ARBA" id="ARBA00022741"/>
    </source>
</evidence>
<dbReference type="Pfam" id="PF01018">
    <property type="entry name" value="GTP1_OBG"/>
    <property type="match status" value="1"/>
</dbReference>
<feature type="binding site" evidence="9">
    <location>
        <begin position="281"/>
        <end position="284"/>
    </location>
    <ligand>
        <name>GTP</name>
        <dbReference type="ChEBI" id="CHEBI:37565"/>
    </ligand>
</feature>
<feature type="domain" description="OBG-type G" evidence="10">
    <location>
        <begin position="159"/>
        <end position="334"/>
    </location>
</feature>
<dbReference type="NCBIfam" id="TIGR03595">
    <property type="entry name" value="Obg_CgtA_exten"/>
    <property type="match status" value="1"/>
</dbReference>
<evidence type="ECO:0000256" key="3">
    <source>
        <dbReference type="ARBA" id="ARBA00022490"/>
    </source>
</evidence>
<dbReference type="Pfam" id="PF09269">
    <property type="entry name" value="DUF1967"/>
    <property type="match status" value="1"/>
</dbReference>
<reference evidence="13" key="2">
    <citation type="journal article" date="2021" name="PeerJ">
        <title>Extensive microbial diversity within the chicken gut microbiome revealed by metagenomics and culture.</title>
        <authorList>
            <person name="Gilroy R."/>
            <person name="Ravi A."/>
            <person name="Getino M."/>
            <person name="Pursley I."/>
            <person name="Horton D.L."/>
            <person name="Alikhan N.F."/>
            <person name="Baker D."/>
            <person name="Gharbi K."/>
            <person name="Hall N."/>
            <person name="Watson M."/>
            <person name="Adriaenssens E.M."/>
            <person name="Foster-Nyarko E."/>
            <person name="Jarju S."/>
            <person name="Secka A."/>
            <person name="Antonio M."/>
            <person name="Oren A."/>
            <person name="Chaudhuri R.R."/>
            <person name="La Ragione R."/>
            <person name="Hildebrand F."/>
            <person name="Pallen M.J."/>
        </authorList>
    </citation>
    <scope>NUCLEOTIDE SEQUENCE</scope>
    <source>
        <strain evidence="13">CHK186-9395</strain>
    </source>
</reference>
<dbReference type="PROSITE" id="PS51881">
    <property type="entry name" value="OCT"/>
    <property type="match status" value="1"/>
</dbReference>
<dbReference type="PROSITE" id="PS51883">
    <property type="entry name" value="OBG"/>
    <property type="match status" value="1"/>
</dbReference>
<evidence type="ECO:0000256" key="2">
    <source>
        <dbReference type="ARBA" id="ARBA00007699"/>
    </source>
</evidence>
<accession>A0A9D1SZC7</accession>
<dbReference type="Gene3D" id="3.30.300.350">
    <property type="entry name" value="GTP-binding protein OBG, C-terminal domain"/>
    <property type="match status" value="1"/>
</dbReference>
<evidence type="ECO:0000313" key="14">
    <source>
        <dbReference type="Proteomes" id="UP000886861"/>
    </source>
</evidence>
<dbReference type="PANTHER" id="PTHR11702:SF31">
    <property type="entry name" value="MITOCHONDRIAL RIBOSOME-ASSOCIATED GTPASE 2"/>
    <property type="match status" value="1"/>
</dbReference>
<comment type="function">
    <text evidence="9">An essential GTPase which binds GTP, GDP and possibly (p)ppGpp with moderate affinity, with high nucleotide exchange rates and a fairly low GTP hydrolysis rate. Plays a role in control of the cell cycle, stress response, ribosome biogenesis and in those bacteria that undergo differentiation, in morphogenesis control.</text>
</comment>
<evidence type="ECO:0000256" key="4">
    <source>
        <dbReference type="ARBA" id="ARBA00022723"/>
    </source>
</evidence>
<dbReference type="CDD" id="cd01898">
    <property type="entry name" value="Obg"/>
    <property type="match status" value="1"/>
</dbReference>
<dbReference type="InterPro" id="IPR014100">
    <property type="entry name" value="GTP-bd_Obg/CgtA"/>
</dbReference>
<evidence type="ECO:0000259" key="12">
    <source>
        <dbReference type="PROSITE" id="PS51883"/>
    </source>
</evidence>
<dbReference type="SUPFAM" id="SSF82051">
    <property type="entry name" value="Obg GTP-binding protein N-terminal domain"/>
    <property type="match status" value="1"/>
</dbReference>
<feature type="binding site" evidence="9">
    <location>
        <begin position="165"/>
        <end position="172"/>
    </location>
    <ligand>
        <name>GTP</name>
        <dbReference type="ChEBI" id="CHEBI:37565"/>
    </ligand>
</feature>
<keyword evidence="4 9" id="KW-0479">Metal-binding</keyword>
<keyword evidence="5 9" id="KW-0547">Nucleotide-binding</keyword>
<evidence type="ECO:0000256" key="7">
    <source>
        <dbReference type="ARBA" id="ARBA00022842"/>
    </source>
</evidence>
<evidence type="ECO:0000313" key="13">
    <source>
        <dbReference type="EMBL" id="HIV01616.1"/>
    </source>
</evidence>
<dbReference type="InterPro" id="IPR045086">
    <property type="entry name" value="OBG_GTPase"/>
</dbReference>
<proteinExistence type="inferred from homology"/>
<dbReference type="InterPro" id="IPR027417">
    <property type="entry name" value="P-loop_NTPase"/>
</dbReference>
<dbReference type="InterPro" id="IPR036346">
    <property type="entry name" value="GTP-bd_prot_GTP1/OBG_C_sf"/>
</dbReference>
<dbReference type="EC" id="3.6.5.-" evidence="9"/>
<comment type="subcellular location">
    <subcellularLocation>
        <location evidence="9">Cytoplasm</location>
    </subcellularLocation>
</comment>
<dbReference type="FunFam" id="2.70.210.12:FF:000001">
    <property type="entry name" value="GTPase Obg"/>
    <property type="match status" value="1"/>
</dbReference>
<dbReference type="SUPFAM" id="SSF102741">
    <property type="entry name" value="Obg GTP-binding protein C-terminal domain"/>
    <property type="match status" value="1"/>
</dbReference>
<evidence type="ECO:0000256" key="1">
    <source>
        <dbReference type="ARBA" id="ARBA00001946"/>
    </source>
</evidence>
<evidence type="ECO:0000256" key="6">
    <source>
        <dbReference type="ARBA" id="ARBA00022801"/>
    </source>
</evidence>
<feature type="domain" description="OCT" evidence="11">
    <location>
        <begin position="346"/>
        <end position="427"/>
    </location>
</feature>
<feature type="domain" description="Obg" evidence="12">
    <location>
        <begin position="1"/>
        <end position="158"/>
    </location>
</feature>
<dbReference type="InterPro" id="IPR006073">
    <property type="entry name" value="GTP-bd"/>
</dbReference>
<evidence type="ECO:0000259" key="11">
    <source>
        <dbReference type="PROSITE" id="PS51881"/>
    </source>
</evidence>
<comment type="subunit">
    <text evidence="9">Monomer.</text>
</comment>
<dbReference type="Gene3D" id="3.40.50.300">
    <property type="entry name" value="P-loop containing nucleotide triphosphate hydrolases"/>
    <property type="match status" value="1"/>
</dbReference>
<dbReference type="NCBIfam" id="NF008955">
    <property type="entry name" value="PRK12297.1"/>
    <property type="match status" value="1"/>
</dbReference>
<dbReference type="PRINTS" id="PR00326">
    <property type="entry name" value="GTP1OBG"/>
</dbReference>
<dbReference type="PROSITE" id="PS00905">
    <property type="entry name" value="GTP1_OBG"/>
    <property type="match status" value="1"/>
</dbReference>
<feature type="binding site" evidence="9">
    <location>
        <begin position="211"/>
        <end position="214"/>
    </location>
    <ligand>
        <name>GTP</name>
        <dbReference type="ChEBI" id="CHEBI:37565"/>
    </ligand>
</feature>
<evidence type="ECO:0000256" key="8">
    <source>
        <dbReference type="ARBA" id="ARBA00023134"/>
    </source>
</evidence>
<dbReference type="NCBIfam" id="NF008956">
    <property type="entry name" value="PRK12299.1"/>
    <property type="match status" value="1"/>
</dbReference>
<reference evidence="13" key="1">
    <citation type="submission" date="2020-10" db="EMBL/GenBank/DDBJ databases">
        <authorList>
            <person name="Gilroy R."/>
        </authorList>
    </citation>
    <scope>NUCLEOTIDE SEQUENCE</scope>
    <source>
        <strain evidence="13">CHK186-9395</strain>
    </source>
</reference>
<dbReference type="InterPro" id="IPR006169">
    <property type="entry name" value="GTP1_OBG_dom"/>
</dbReference>
<evidence type="ECO:0000259" key="10">
    <source>
        <dbReference type="PROSITE" id="PS51710"/>
    </source>
</evidence>
<dbReference type="GO" id="GO:0042254">
    <property type="term" value="P:ribosome biogenesis"/>
    <property type="evidence" value="ECO:0007669"/>
    <property type="project" value="UniProtKB-UniRule"/>
</dbReference>
<feature type="binding site" evidence="9">
    <location>
        <begin position="315"/>
        <end position="317"/>
    </location>
    <ligand>
        <name>GTP</name>
        <dbReference type="ChEBI" id="CHEBI:37565"/>
    </ligand>
</feature>
<dbReference type="GO" id="GO:0003924">
    <property type="term" value="F:GTPase activity"/>
    <property type="evidence" value="ECO:0007669"/>
    <property type="project" value="UniProtKB-UniRule"/>
</dbReference>
<gene>
    <name evidence="13" type="primary">obgE</name>
    <name evidence="9" type="synonym">obg</name>
    <name evidence="13" type="ORF">IAA62_03585</name>
</gene>
<dbReference type="Gene3D" id="2.70.210.12">
    <property type="entry name" value="GTP1/OBG domain"/>
    <property type="match status" value="1"/>
</dbReference>
<dbReference type="InterPro" id="IPR036726">
    <property type="entry name" value="GTP1_OBG_dom_sf"/>
</dbReference>
<dbReference type="Pfam" id="PF01926">
    <property type="entry name" value="MMR_HSR1"/>
    <property type="match status" value="1"/>
</dbReference>
<comment type="caution">
    <text evidence="13">The sequence shown here is derived from an EMBL/GenBank/DDBJ whole genome shotgun (WGS) entry which is preliminary data.</text>
</comment>
<dbReference type="PIRSF" id="PIRSF002401">
    <property type="entry name" value="GTP_bd_Obg/CgtA"/>
    <property type="match status" value="1"/>
</dbReference>
<dbReference type="EMBL" id="DVOJ01000013">
    <property type="protein sequence ID" value="HIV01616.1"/>
    <property type="molecule type" value="Genomic_DNA"/>
</dbReference>
<protein>
    <recommendedName>
        <fullName evidence="9">GTPase Obg</fullName>
        <ecNumber evidence="9">3.6.5.-</ecNumber>
    </recommendedName>
    <alternativeName>
        <fullName evidence="9">GTP-binding protein Obg</fullName>
    </alternativeName>
</protein>
<dbReference type="InterPro" id="IPR031167">
    <property type="entry name" value="G_OBG"/>
</dbReference>
<keyword evidence="7 9" id="KW-0460">Magnesium</keyword>
<dbReference type="SUPFAM" id="SSF52540">
    <property type="entry name" value="P-loop containing nucleoside triphosphate hydrolases"/>
    <property type="match status" value="1"/>
</dbReference>
<dbReference type="GO" id="GO:0005737">
    <property type="term" value="C:cytoplasm"/>
    <property type="evidence" value="ECO:0007669"/>
    <property type="project" value="UniProtKB-SubCell"/>
</dbReference>